<feature type="transmembrane region" description="Helical" evidence="1">
    <location>
        <begin position="171"/>
        <end position="196"/>
    </location>
</feature>
<feature type="transmembrane region" description="Helical" evidence="1">
    <location>
        <begin position="127"/>
        <end position="150"/>
    </location>
</feature>
<proteinExistence type="predicted"/>
<keyword evidence="1" id="KW-1133">Transmembrane helix</keyword>
<feature type="transmembrane region" description="Helical" evidence="1">
    <location>
        <begin position="257"/>
        <end position="279"/>
    </location>
</feature>
<feature type="transmembrane region" description="Helical" evidence="1">
    <location>
        <begin position="202"/>
        <end position="221"/>
    </location>
</feature>
<sequence length="294" mass="31004">MNRRDLWVFLAVALGGAWLIAAPLWLGLTTSFVLIASAMMFTPALGVLAVRLVDRRTPAREWARETGLTFGPRPKRTVVLLLAAWFGTVLFSAVAVAVSAALGLLVLDLEEFSLFAAAVGELGAPVGVGSVVAIQLVAMALIAPLINSALAFGEEWGWRGWLLPRLAERGVWPALLISGAIWGVWHAPLTLLGYNYANLGPWAALVFTGTCVLLGILLGWLRLRSGSVWPAVLAHGAINASAGLPMLLGSAAAPPNLVFVGMTGLVGWVLMALLAAVLLRRWPVAARSEPVAVA</sequence>
<dbReference type="GO" id="GO:0004175">
    <property type="term" value="F:endopeptidase activity"/>
    <property type="evidence" value="ECO:0007669"/>
    <property type="project" value="UniProtKB-ARBA"/>
</dbReference>
<feature type="transmembrane region" description="Helical" evidence="1">
    <location>
        <begin position="228"/>
        <end position="251"/>
    </location>
</feature>
<dbReference type="EMBL" id="FOME01000015">
    <property type="protein sequence ID" value="SFE85241.1"/>
    <property type="molecule type" value="Genomic_DNA"/>
</dbReference>
<keyword evidence="5" id="KW-1185">Reference proteome</keyword>
<dbReference type="PANTHER" id="PTHR35797:SF1">
    <property type="entry name" value="PROTEASE"/>
    <property type="match status" value="1"/>
</dbReference>
<evidence type="ECO:0000256" key="1">
    <source>
        <dbReference type="SAM" id="Phobius"/>
    </source>
</evidence>
<dbReference type="RefSeq" id="WP_093357496.1">
    <property type="nucleotide sequence ID" value="NZ_FNVB01000004.1"/>
</dbReference>
<evidence type="ECO:0000313" key="5">
    <source>
        <dbReference type="Proteomes" id="UP000199690"/>
    </source>
</evidence>
<dbReference type="Proteomes" id="UP000199690">
    <property type="component" value="Unassembled WGS sequence"/>
</dbReference>
<evidence type="ECO:0000313" key="4">
    <source>
        <dbReference type="EMBL" id="SFE85241.1"/>
    </source>
</evidence>
<dbReference type="InterPro" id="IPR003675">
    <property type="entry name" value="Rce1/LyrA-like_dom"/>
</dbReference>
<keyword evidence="1" id="KW-0812">Transmembrane</keyword>
<reference evidence="5 6" key="1">
    <citation type="submission" date="2016-10" db="EMBL/GenBank/DDBJ databases">
        <authorList>
            <person name="Varghese N."/>
            <person name="Submissions S."/>
        </authorList>
    </citation>
    <scope>NUCLEOTIDE SEQUENCE [LARGE SCALE GENOMIC DNA]</scope>
    <source>
        <strain evidence="6">ATCC 20501</strain>
        <strain evidence="4 5">CGMCC 4.3529</strain>
    </source>
</reference>
<protein>
    <submittedName>
        <fullName evidence="3">CAAX protease self-immunity</fullName>
    </submittedName>
</protein>
<accession>A0A1H6BN60</accession>
<dbReference type="GO" id="GO:0006508">
    <property type="term" value="P:proteolysis"/>
    <property type="evidence" value="ECO:0007669"/>
    <property type="project" value="UniProtKB-KW"/>
</dbReference>
<keyword evidence="1" id="KW-0472">Membrane</keyword>
<keyword evidence="3" id="KW-0378">Hydrolase</keyword>
<dbReference type="GO" id="GO:0080120">
    <property type="term" value="P:CAAX-box protein maturation"/>
    <property type="evidence" value="ECO:0007669"/>
    <property type="project" value="UniProtKB-ARBA"/>
</dbReference>
<dbReference type="InterPro" id="IPR042150">
    <property type="entry name" value="MmRce1-like"/>
</dbReference>
<dbReference type="PANTHER" id="PTHR35797">
    <property type="entry name" value="PROTEASE-RELATED"/>
    <property type="match status" value="1"/>
</dbReference>
<dbReference type="Pfam" id="PF02517">
    <property type="entry name" value="Rce1-like"/>
    <property type="match status" value="1"/>
</dbReference>
<evidence type="ECO:0000259" key="2">
    <source>
        <dbReference type="Pfam" id="PF02517"/>
    </source>
</evidence>
<feature type="transmembrane region" description="Helical" evidence="1">
    <location>
        <begin position="32"/>
        <end position="53"/>
    </location>
</feature>
<gene>
    <name evidence="3" type="ORF">SAMN02982929_02720</name>
    <name evidence="4" type="ORF">SAMN05216506_11545</name>
</gene>
<reference evidence="3" key="2">
    <citation type="submission" date="2016-10" db="EMBL/GenBank/DDBJ databases">
        <authorList>
            <person name="de Groot N.N."/>
        </authorList>
    </citation>
    <scope>NUCLEOTIDE SEQUENCE [LARGE SCALE GENOMIC DNA]</scope>
    <source>
        <strain evidence="3">ATCC 20501</strain>
    </source>
</reference>
<dbReference type="Proteomes" id="UP000236729">
    <property type="component" value="Unassembled WGS sequence"/>
</dbReference>
<feature type="transmembrane region" description="Helical" evidence="1">
    <location>
        <begin position="78"/>
        <end position="107"/>
    </location>
</feature>
<keyword evidence="3" id="KW-0645">Protease</keyword>
<feature type="transmembrane region" description="Helical" evidence="1">
    <location>
        <begin position="7"/>
        <end position="26"/>
    </location>
</feature>
<organism evidence="3 6">
    <name type="scientific">Saccharopolyspora kobensis</name>
    <dbReference type="NCBI Taxonomy" id="146035"/>
    <lineage>
        <taxon>Bacteria</taxon>
        <taxon>Bacillati</taxon>
        <taxon>Actinomycetota</taxon>
        <taxon>Actinomycetes</taxon>
        <taxon>Pseudonocardiales</taxon>
        <taxon>Pseudonocardiaceae</taxon>
        <taxon>Saccharopolyspora</taxon>
    </lineage>
</organism>
<evidence type="ECO:0000313" key="3">
    <source>
        <dbReference type="EMBL" id="SEG62072.1"/>
    </source>
</evidence>
<evidence type="ECO:0000313" key="6">
    <source>
        <dbReference type="Proteomes" id="UP000236729"/>
    </source>
</evidence>
<dbReference type="AlphaFoldDB" id="A0A1H6BN60"/>
<name>A0A1H6BN60_9PSEU</name>
<accession>A0A1I2DYB5</accession>
<feature type="domain" description="CAAX prenyl protease 2/Lysostaphin resistance protein A-like" evidence="2">
    <location>
        <begin position="135"/>
        <end position="240"/>
    </location>
</feature>
<dbReference type="EMBL" id="FNVB01000004">
    <property type="protein sequence ID" value="SEG62072.1"/>
    <property type="molecule type" value="Genomic_DNA"/>
</dbReference>